<evidence type="ECO:0000313" key="1">
    <source>
        <dbReference type="EMBL" id="GMS85367.1"/>
    </source>
</evidence>
<evidence type="ECO:0000313" key="2">
    <source>
        <dbReference type="Proteomes" id="UP001432027"/>
    </source>
</evidence>
<proteinExistence type="predicted"/>
<gene>
    <name evidence="1" type="ORF">PENTCL1PPCAC_7542</name>
</gene>
<name>A0AAV5SSE1_9BILA</name>
<keyword evidence="2" id="KW-1185">Reference proteome</keyword>
<dbReference type="EMBL" id="BTSX01000002">
    <property type="protein sequence ID" value="GMS85367.1"/>
    <property type="molecule type" value="Genomic_DNA"/>
</dbReference>
<sequence>LHRDLASHSIPSGVAFAMKIFHSSSTNTLTSQSEISRITDTVKSLFQSSGTNSVVIATKDSFTHRIVDLASHSIPSGVAFAMKIFHSSSTNTVVIAIDHSLTGNI</sequence>
<organism evidence="1 2">
    <name type="scientific">Pristionchus entomophagus</name>
    <dbReference type="NCBI Taxonomy" id="358040"/>
    <lineage>
        <taxon>Eukaryota</taxon>
        <taxon>Metazoa</taxon>
        <taxon>Ecdysozoa</taxon>
        <taxon>Nematoda</taxon>
        <taxon>Chromadorea</taxon>
        <taxon>Rhabditida</taxon>
        <taxon>Rhabditina</taxon>
        <taxon>Diplogasteromorpha</taxon>
        <taxon>Diplogasteroidea</taxon>
        <taxon>Neodiplogasteridae</taxon>
        <taxon>Pristionchus</taxon>
    </lineage>
</organism>
<dbReference type="AlphaFoldDB" id="A0AAV5SSE1"/>
<reference evidence="1" key="1">
    <citation type="submission" date="2023-10" db="EMBL/GenBank/DDBJ databases">
        <title>Genome assembly of Pristionchus species.</title>
        <authorList>
            <person name="Yoshida K."/>
            <person name="Sommer R.J."/>
        </authorList>
    </citation>
    <scope>NUCLEOTIDE SEQUENCE</scope>
    <source>
        <strain evidence="1">RS0144</strain>
    </source>
</reference>
<feature type="non-terminal residue" evidence="1">
    <location>
        <position position="1"/>
    </location>
</feature>
<accession>A0AAV5SSE1</accession>
<protein>
    <submittedName>
        <fullName evidence="1">Uncharacterized protein</fullName>
    </submittedName>
</protein>
<dbReference type="Proteomes" id="UP001432027">
    <property type="component" value="Unassembled WGS sequence"/>
</dbReference>
<comment type="caution">
    <text evidence="1">The sequence shown here is derived from an EMBL/GenBank/DDBJ whole genome shotgun (WGS) entry which is preliminary data.</text>
</comment>